<keyword evidence="3 6" id="KW-1133">Transmembrane helix</keyword>
<feature type="transmembrane region" description="Helical" evidence="6">
    <location>
        <begin position="173"/>
        <end position="192"/>
    </location>
</feature>
<feature type="binding site" evidence="5">
    <location>
        <position position="76"/>
    </location>
    <ligand>
        <name>Zn(2+)</name>
        <dbReference type="ChEBI" id="CHEBI:29105"/>
    </ligand>
</feature>
<dbReference type="STRING" id="537011.PREVCOP_05509"/>
<organism evidence="7 8">
    <name type="scientific">Segatella copri DSM 18205</name>
    <dbReference type="NCBI Taxonomy" id="537011"/>
    <lineage>
        <taxon>Bacteria</taxon>
        <taxon>Pseudomonadati</taxon>
        <taxon>Bacteroidota</taxon>
        <taxon>Bacteroidia</taxon>
        <taxon>Bacteroidales</taxon>
        <taxon>Prevotellaceae</taxon>
        <taxon>Segatella</taxon>
    </lineage>
</organism>
<feature type="binding site" evidence="5">
    <location>
        <position position="205"/>
    </location>
    <ligand>
        <name>Zn(2+)</name>
        <dbReference type="ChEBI" id="CHEBI:29105"/>
    </ligand>
</feature>
<evidence type="ECO:0000256" key="4">
    <source>
        <dbReference type="ARBA" id="ARBA00023136"/>
    </source>
</evidence>
<accession>D1PE61</accession>
<name>D1PE61_9BACT</name>
<feature type="transmembrane region" description="Helical" evidence="6">
    <location>
        <begin position="21"/>
        <end position="47"/>
    </location>
</feature>
<feature type="transmembrane region" description="Helical" evidence="6">
    <location>
        <begin position="204"/>
        <end position="223"/>
    </location>
</feature>
<keyword evidence="5" id="KW-0479">Metal-binding</keyword>
<dbReference type="Proteomes" id="UP000004477">
    <property type="component" value="Unassembled WGS sequence"/>
</dbReference>
<evidence type="ECO:0000256" key="3">
    <source>
        <dbReference type="ARBA" id="ARBA00022989"/>
    </source>
</evidence>
<dbReference type="PANTHER" id="PTHR20855:SF3">
    <property type="entry name" value="LD03007P"/>
    <property type="match status" value="1"/>
</dbReference>
<feature type="transmembrane region" description="Helical" evidence="6">
    <location>
        <begin position="53"/>
        <end position="75"/>
    </location>
</feature>
<evidence type="ECO:0000313" key="7">
    <source>
        <dbReference type="EMBL" id="EFB34992.1"/>
    </source>
</evidence>
<evidence type="ECO:0000256" key="5">
    <source>
        <dbReference type="PIRSR" id="PIRSR604254-1"/>
    </source>
</evidence>
<gene>
    <name evidence="7" type="ORF">PREVCOP_05509</name>
</gene>
<keyword evidence="2 6" id="KW-0812">Transmembrane</keyword>
<comment type="caution">
    <text evidence="7">The sequence shown here is derived from an EMBL/GenBank/DDBJ whole genome shotgun (WGS) entry which is preliminary data.</text>
</comment>
<evidence type="ECO:0000256" key="1">
    <source>
        <dbReference type="ARBA" id="ARBA00004141"/>
    </source>
</evidence>
<keyword evidence="8" id="KW-1185">Reference proteome</keyword>
<dbReference type="GO" id="GO:0046872">
    <property type="term" value="F:metal ion binding"/>
    <property type="evidence" value="ECO:0007669"/>
    <property type="project" value="UniProtKB-KW"/>
</dbReference>
<dbReference type="PANTHER" id="PTHR20855">
    <property type="entry name" value="ADIPOR/PROGESTIN RECEPTOR-RELATED"/>
    <property type="match status" value="1"/>
</dbReference>
<feature type="transmembrane region" description="Helical" evidence="6">
    <location>
        <begin position="118"/>
        <end position="138"/>
    </location>
</feature>
<reference evidence="7" key="1">
    <citation type="submission" date="2009-11" db="EMBL/GenBank/DDBJ databases">
        <authorList>
            <person name="Weinstock G."/>
            <person name="Sodergren E."/>
            <person name="Clifton S."/>
            <person name="Fulton L."/>
            <person name="Fulton B."/>
            <person name="Courtney L."/>
            <person name="Fronick C."/>
            <person name="Harrison M."/>
            <person name="Strong C."/>
            <person name="Farmer C."/>
            <person name="Delahaunty K."/>
            <person name="Markovic C."/>
            <person name="Hall O."/>
            <person name="Minx P."/>
            <person name="Tomlinson C."/>
            <person name="Mitreva M."/>
            <person name="Nelson J."/>
            <person name="Hou S."/>
            <person name="Wollam A."/>
            <person name="Pepin K.H."/>
            <person name="Johnson M."/>
            <person name="Bhonagiri V."/>
            <person name="Nash W.E."/>
            <person name="Warren W."/>
            <person name="Chinwalla A."/>
            <person name="Mardis E.R."/>
            <person name="Wilson R.K."/>
        </authorList>
    </citation>
    <scope>NUCLEOTIDE SEQUENCE [LARGE SCALE GENOMIC DNA]</scope>
    <source>
        <strain evidence="7">DSM 18205</strain>
    </source>
</reference>
<comment type="subcellular location">
    <subcellularLocation>
        <location evidence="1">Membrane</location>
        <topology evidence="1">Multi-pass membrane protein</topology>
    </subcellularLocation>
</comment>
<evidence type="ECO:0008006" key="9">
    <source>
        <dbReference type="Google" id="ProtNLM"/>
    </source>
</evidence>
<proteinExistence type="predicted"/>
<feature type="binding site" evidence="5">
    <location>
        <position position="201"/>
    </location>
    <ligand>
        <name>Zn(2+)</name>
        <dbReference type="ChEBI" id="CHEBI:29105"/>
    </ligand>
</feature>
<dbReference type="HOGENOM" id="CLU_051078_1_1_10"/>
<keyword evidence="5" id="KW-0862">Zinc</keyword>
<evidence type="ECO:0000256" key="2">
    <source>
        <dbReference type="ARBA" id="ARBA00022692"/>
    </source>
</evidence>
<dbReference type="AlphaFoldDB" id="D1PE61"/>
<protein>
    <recommendedName>
        <fullName evidence="9">Channel protein, hemolysin III family</fullName>
    </recommendedName>
</protein>
<dbReference type="EMBL" id="ACBX02000021">
    <property type="protein sequence ID" value="EFB34992.1"/>
    <property type="molecule type" value="Genomic_DNA"/>
</dbReference>
<dbReference type="GO" id="GO:0016020">
    <property type="term" value="C:membrane"/>
    <property type="evidence" value="ECO:0007669"/>
    <property type="project" value="UniProtKB-SubCell"/>
</dbReference>
<evidence type="ECO:0000256" key="6">
    <source>
        <dbReference type="SAM" id="Phobius"/>
    </source>
</evidence>
<dbReference type="PaxDb" id="537011-PREVCOP_05509"/>
<feature type="transmembrane region" description="Helical" evidence="6">
    <location>
        <begin position="150"/>
        <end position="167"/>
    </location>
</feature>
<dbReference type="InterPro" id="IPR004254">
    <property type="entry name" value="AdipoR/HlyIII-related"/>
</dbReference>
<sequence length="227" mass="26135">MCNEKIYRDMKLKIHFNHKEELWNSWSHAGGILMGIVVGAIFLYWCFTMHNGWATAGVILYLFGMLMSYIASTVYHAVSAWSKWKERLRKWDHAAIYWHIAGSYSPITLIAMRDQGYWGWSLFIFIWACAIAGTIMSFARLKDHSNLETICFVGMGLSVLVAFKPLIDSVSTATVWWIIAEGVCYITGAVFYSINKKKYMHSVFHFFVLAGSICHIIAVWDILMKYI</sequence>
<feature type="transmembrane region" description="Helical" evidence="6">
    <location>
        <begin position="95"/>
        <end position="112"/>
    </location>
</feature>
<evidence type="ECO:0000313" key="8">
    <source>
        <dbReference type="Proteomes" id="UP000004477"/>
    </source>
</evidence>
<dbReference type="Pfam" id="PF03006">
    <property type="entry name" value="HlyIII"/>
    <property type="match status" value="1"/>
</dbReference>
<keyword evidence="4 6" id="KW-0472">Membrane</keyword>